<reference evidence="4" key="3">
    <citation type="submission" date="2016-02" db="EMBL/GenBank/DDBJ databases">
        <authorList>
            <person name="Teng J.L."/>
            <person name="Yang Y."/>
            <person name="Huang Y."/>
            <person name="Guo F."/>
            <person name="Wei W."/>
            <person name="Chen J.H."/>
            <person name="Wong S.Y."/>
            <person name="Lau S.K."/>
            <person name="Woo P.C."/>
        </authorList>
    </citation>
    <scope>NUCLEOTIDE SEQUENCE</scope>
    <source>
        <strain evidence="4">JCM 15929</strain>
    </source>
</reference>
<evidence type="ECO:0000256" key="2">
    <source>
        <dbReference type="SAM" id="SignalP"/>
    </source>
</evidence>
<dbReference type="RefSeq" id="WP_068570306.1">
    <property type="nucleotide sequence ID" value="NZ_LSRE01000011.1"/>
</dbReference>
<evidence type="ECO:0000313" key="4">
    <source>
        <dbReference type="EMBL" id="KXP14029.1"/>
    </source>
</evidence>
<dbReference type="PROSITE" id="PS51257">
    <property type="entry name" value="PROKAR_LIPOPROTEIN"/>
    <property type="match status" value="1"/>
</dbReference>
<dbReference type="EMBL" id="LSRF01000008">
    <property type="protein sequence ID" value="KXP14029.1"/>
    <property type="molecule type" value="Genomic_DNA"/>
</dbReference>
<keyword evidence="2" id="KW-0732">Signal</keyword>
<evidence type="ECO:0000313" key="6">
    <source>
        <dbReference type="Proteomes" id="UP000070409"/>
    </source>
</evidence>
<evidence type="ECO:0000256" key="1">
    <source>
        <dbReference type="SAM" id="MobiDB-lite"/>
    </source>
</evidence>
<gene>
    <name evidence="4" type="ORF">AXK60_22505</name>
    <name evidence="3" type="ORF">AXK61_18585</name>
</gene>
<comment type="caution">
    <text evidence="4">The sequence shown here is derived from an EMBL/GenBank/DDBJ whole genome shotgun (WGS) entry which is preliminary data.</text>
</comment>
<feature type="chain" id="PRO_5038641556" description="Lipoprotein" evidence="2">
    <location>
        <begin position="26"/>
        <end position="207"/>
    </location>
</feature>
<accession>A0A138AUE1</accession>
<protein>
    <recommendedName>
        <fullName evidence="7">Lipoprotein</fullName>
    </recommendedName>
</protein>
<feature type="region of interest" description="Disordered" evidence="1">
    <location>
        <begin position="27"/>
        <end position="52"/>
    </location>
</feature>
<reference evidence="5" key="2">
    <citation type="submission" date="2016-02" db="EMBL/GenBank/DDBJ databases">
        <authorList>
            <person name="Wen L."/>
            <person name="He K."/>
            <person name="Yang H."/>
        </authorList>
    </citation>
    <scope>NUCLEOTIDE SEQUENCE [LARGE SCALE GENOMIC DNA]</scope>
    <source>
        <strain evidence="5">JCM 15929</strain>
    </source>
</reference>
<dbReference type="AlphaFoldDB" id="A0A138AUE1"/>
<evidence type="ECO:0000313" key="5">
    <source>
        <dbReference type="Proteomes" id="UP000070258"/>
    </source>
</evidence>
<dbReference type="Proteomes" id="UP000070258">
    <property type="component" value="Unassembled WGS sequence"/>
</dbReference>
<evidence type="ECO:0008006" key="7">
    <source>
        <dbReference type="Google" id="ProtNLM"/>
    </source>
</evidence>
<reference evidence="3 6" key="1">
    <citation type="submission" date="2016-02" db="EMBL/GenBank/DDBJ databases">
        <authorList>
            <person name="Teng J.L."/>
            <person name="Tang Y."/>
            <person name="Huang Y."/>
            <person name="Guo F."/>
            <person name="Wei W."/>
            <person name="Chen J.H."/>
            <person name="Wong S.Y."/>
            <person name="Lau S.K."/>
            <person name="Woo P.C."/>
        </authorList>
    </citation>
    <scope>NUCLEOTIDE SEQUENCE [LARGE SCALE GENOMIC DNA]</scope>
    <source>
        <strain evidence="3 6">JCM 13375</strain>
    </source>
</reference>
<organism evidence="4 5">
    <name type="scientific">Tsukamurella pseudospumae</name>
    <dbReference type="NCBI Taxonomy" id="239498"/>
    <lineage>
        <taxon>Bacteria</taxon>
        <taxon>Bacillati</taxon>
        <taxon>Actinomycetota</taxon>
        <taxon>Actinomycetes</taxon>
        <taxon>Mycobacteriales</taxon>
        <taxon>Tsukamurellaceae</taxon>
        <taxon>Tsukamurella</taxon>
    </lineage>
</organism>
<feature type="signal peptide" evidence="2">
    <location>
        <begin position="1"/>
        <end position="25"/>
    </location>
</feature>
<name>A0A138AUE1_9ACTN</name>
<sequence length="207" mass="21151">MKYTFIGTATLAAVALTLTACGTTAGEPVAARSSSPTAPSSTAPANADQADAGRAAAARLGLPYLGTDVGTVEGAAKDGKPYVFGTGRGCAWVRLSPDGALYALHDNGTGSSRLTRDRGTEAAWRADPDYEPGRCTPAEGIPTVDDPSAPEPFRWTADYGNTYVRWHGQVYILPGTVGVGLALTPIAGETIPGVNGVPIPPPATIPN</sequence>
<dbReference type="STRING" id="239498.AXK60_22505"/>
<dbReference type="OrthoDB" id="4764512at2"/>
<keyword evidence="6" id="KW-1185">Reference proteome</keyword>
<dbReference type="Proteomes" id="UP000070409">
    <property type="component" value="Unassembled WGS sequence"/>
</dbReference>
<evidence type="ECO:0000313" key="3">
    <source>
        <dbReference type="EMBL" id="KXO98951.1"/>
    </source>
</evidence>
<proteinExistence type="predicted"/>
<dbReference type="EMBL" id="LSRE01000011">
    <property type="protein sequence ID" value="KXO98951.1"/>
    <property type="molecule type" value="Genomic_DNA"/>
</dbReference>